<dbReference type="Pfam" id="PF00329">
    <property type="entry name" value="Complex1_30kDa"/>
    <property type="match status" value="1"/>
</dbReference>
<comment type="caution">
    <text evidence="4">The sequence shown here is derived from an EMBL/GenBank/DDBJ whole genome shotgun (WGS) entry which is preliminary data.</text>
</comment>
<evidence type="ECO:0000313" key="5">
    <source>
        <dbReference type="Proteomes" id="UP000650511"/>
    </source>
</evidence>
<feature type="compositionally biased region" description="Basic and acidic residues" evidence="2">
    <location>
        <begin position="467"/>
        <end position="483"/>
    </location>
</feature>
<evidence type="ECO:0000313" key="4">
    <source>
        <dbReference type="EMBL" id="GGI05753.1"/>
    </source>
</evidence>
<dbReference type="InterPro" id="IPR037232">
    <property type="entry name" value="NADH_quin_OxRdtase_su_C/D-like"/>
</dbReference>
<dbReference type="SUPFAM" id="SSF143243">
    <property type="entry name" value="Nqo5-like"/>
    <property type="match status" value="1"/>
</dbReference>
<feature type="region of interest" description="Disordered" evidence="2">
    <location>
        <begin position="173"/>
        <end position="199"/>
    </location>
</feature>
<dbReference type="InterPro" id="IPR001268">
    <property type="entry name" value="NADH_UbQ_OxRdtase_30kDa_su"/>
</dbReference>
<feature type="region of interest" description="Disordered" evidence="2">
    <location>
        <begin position="247"/>
        <end position="483"/>
    </location>
</feature>
<sequence>MTDVLARRDRALSPEETAELVRVRAGDAAVVGSTVEYGTFTLYVANEHFAEVARVCRDERVLAYDFFDCLFGIDARDEGFDIVAILYSTSTGNRVALRTRCPGGRETPTCPSLTAVYRGANWHEREAWDMFGIEFPDHPGLEPRIFTIETFEGWPLRKDFPLASRVAKPWPGVKEPAELDEDGNVIERQPQLGDAPGPYELDKAMAEQAKLANPQPVSDPATREGEEVEDALGGAAELAPDSGAVLAGDAEHSQEQHEDVKSEARVRAEAKRKSAAEARARKAAERAAAATGTEAAEAAGGAVAPGEDQFPESATAEANADAPPVSAGQPEATSWGNEADAHGTEGPVPGSRGQDEPSAPGDEAVAGEPAGRNGEPTRAGETSGAPATSADSPATPVAPGATFPGEDADADPADPADADAPYQGAGASEDLAEREGEEAAGTGGAVADALGGTEEHADAPGSSDAVGDDRGDRDGTDDGEERA</sequence>
<organism evidence="4 5">
    <name type="scientific">Egicoccus halophilus</name>
    <dbReference type="NCBI Taxonomy" id="1670830"/>
    <lineage>
        <taxon>Bacteria</taxon>
        <taxon>Bacillati</taxon>
        <taxon>Actinomycetota</taxon>
        <taxon>Nitriliruptoria</taxon>
        <taxon>Egicoccales</taxon>
        <taxon>Egicoccaceae</taxon>
        <taxon>Egicoccus</taxon>
    </lineage>
</organism>
<comment type="similarity">
    <text evidence="1">Belongs to the complex I 30 kDa subunit family.</text>
</comment>
<dbReference type="Gene3D" id="3.30.460.80">
    <property type="entry name" value="NADH:ubiquinone oxidoreductase, 30kDa subunit"/>
    <property type="match status" value="1"/>
</dbReference>
<reference evidence="4" key="1">
    <citation type="journal article" date="2014" name="Int. J. Syst. Evol. Microbiol.">
        <title>Complete genome sequence of Corynebacterium casei LMG S-19264T (=DSM 44701T), isolated from a smear-ripened cheese.</title>
        <authorList>
            <consortium name="US DOE Joint Genome Institute (JGI-PGF)"/>
            <person name="Walter F."/>
            <person name="Albersmeier A."/>
            <person name="Kalinowski J."/>
            <person name="Ruckert C."/>
        </authorList>
    </citation>
    <scope>NUCLEOTIDE SEQUENCE</scope>
    <source>
        <strain evidence="4">CGMCC 1.14988</strain>
    </source>
</reference>
<dbReference type="GO" id="GO:0008137">
    <property type="term" value="F:NADH dehydrogenase (ubiquinone) activity"/>
    <property type="evidence" value="ECO:0007669"/>
    <property type="project" value="InterPro"/>
</dbReference>
<dbReference type="OrthoDB" id="3746692at2"/>
<feature type="compositionally biased region" description="Basic and acidic residues" evidence="2">
    <location>
        <begin position="249"/>
        <end position="285"/>
    </location>
</feature>
<feature type="domain" description="NADH:ubiquinone oxidoreductase 30kDa subunit" evidence="3">
    <location>
        <begin position="43"/>
        <end position="165"/>
    </location>
</feature>
<proteinExistence type="inferred from homology"/>
<protein>
    <submittedName>
        <fullName evidence="4">Dehydrogenase</fullName>
    </submittedName>
</protein>
<keyword evidence="5" id="KW-1185">Reference proteome</keyword>
<dbReference type="RefSeq" id="WP_130648524.1">
    <property type="nucleotide sequence ID" value="NZ_BMHA01000005.1"/>
</dbReference>
<name>A0A8J3A7T8_9ACTN</name>
<accession>A0A8J3A7T8</accession>
<dbReference type="Proteomes" id="UP000650511">
    <property type="component" value="Unassembled WGS sequence"/>
</dbReference>
<feature type="region of interest" description="Disordered" evidence="2">
    <location>
        <begin position="211"/>
        <end position="230"/>
    </location>
</feature>
<dbReference type="EMBL" id="BMHA01000005">
    <property type="protein sequence ID" value="GGI05753.1"/>
    <property type="molecule type" value="Genomic_DNA"/>
</dbReference>
<reference evidence="4" key="2">
    <citation type="submission" date="2020-09" db="EMBL/GenBank/DDBJ databases">
        <authorList>
            <person name="Sun Q."/>
            <person name="Zhou Y."/>
        </authorList>
    </citation>
    <scope>NUCLEOTIDE SEQUENCE</scope>
    <source>
        <strain evidence="4">CGMCC 1.14988</strain>
    </source>
</reference>
<feature type="compositionally biased region" description="Acidic residues" evidence="2">
    <location>
        <begin position="406"/>
        <end position="417"/>
    </location>
</feature>
<dbReference type="PANTHER" id="PTHR10884:SF14">
    <property type="entry name" value="NADH DEHYDROGENASE [UBIQUINONE] IRON-SULFUR PROTEIN 3, MITOCHONDRIAL"/>
    <property type="match status" value="1"/>
</dbReference>
<dbReference type="AlphaFoldDB" id="A0A8J3A7T8"/>
<feature type="compositionally biased region" description="Low complexity" evidence="2">
    <location>
        <begin position="286"/>
        <end position="304"/>
    </location>
</feature>
<feature type="compositionally biased region" description="Low complexity" evidence="2">
    <location>
        <begin position="382"/>
        <end position="399"/>
    </location>
</feature>
<evidence type="ECO:0000256" key="2">
    <source>
        <dbReference type="SAM" id="MobiDB-lite"/>
    </source>
</evidence>
<evidence type="ECO:0000259" key="3">
    <source>
        <dbReference type="Pfam" id="PF00329"/>
    </source>
</evidence>
<dbReference type="PANTHER" id="PTHR10884">
    <property type="entry name" value="NADH DEHYDROGENASE UBIQUINONE IRON-SULFUR PROTEIN 3"/>
    <property type="match status" value="1"/>
</dbReference>
<gene>
    <name evidence="4" type="ORF">GCM10011354_15660</name>
</gene>
<evidence type="ECO:0000256" key="1">
    <source>
        <dbReference type="ARBA" id="ARBA00007569"/>
    </source>
</evidence>